<protein>
    <submittedName>
        <fullName evidence="2">Uncharacterized protein</fullName>
    </submittedName>
</protein>
<dbReference type="Proteomes" id="UP001501729">
    <property type="component" value="Unassembled WGS sequence"/>
</dbReference>
<dbReference type="EMBL" id="BAABKX010000001">
    <property type="protein sequence ID" value="GAA5046342.1"/>
    <property type="molecule type" value="Genomic_DNA"/>
</dbReference>
<keyword evidence="3" id="KW-1185">Reference proteome</keyword>
<organism evidence="2 3">
    <name type="scientific">Haladaptatus pallidirubidus</name>
    <dbReference type="NCBI Taxonomy" id="1008152"/>
    <lineage>
        <taxon>Archaea</taxon>
        <taxon>Methanobacteriati</taxon>
        <taxon>Methanobacteriota</taxon>
        <taxon>Stenosarchaea group</taxon>
        <taxon>Halobacteria</taxon>
        <taxon>Halobacteriales</taxon>
        <taxon>Haladaptataceae</taxon>
        <taxon>Haladaptatus</taxon>
    </lineage>
</organism>
<evidence type="ECO:0000256" key="1">
    <source>
        <dbReference type="SAM" id="MobiDB-lite"/>
    </source>
</evidence>
<name>A0AAV3UFE7_9EURY</name>
<sequence>MFWIRISEGAEIDAPGSRTCGVDGSRDRREPSECPGKNGDDEGECADRWRTRPHAVVCCRDLGHKSQLQEMKACKSRAEPQLIR</sequence>
<gene>
    <name evidence="2" type="ORF">GCM10025751_15510</name>
</gene>
<proteinExistence type="predicted"/>
<comment type="caution">
    <text evidence="2">The sequence shown here is derived from an EMBL/GenBank/DDBJ whole genome shotgun (WGS) entry which is preliminary data.</text>
</comment>
<evidence type="ECO:0000313" key="3">
    <source>
        <dbReference type="Proteomes" id="UP001501729"/>
    </source>
</evidence>
<accession>A0AAV3UFE7</accession>
<dbReference type="AlphaFoldDB" id="A0AAV3UFE7"/>
<reference evidence="2 3" key="1">
    <citation type="journal article" date="2019" name="Int. J. Syst. Evol. Microbiol.">
        <title>The Global Catalogue of Microorganisms (GCM) 10K type strain sequencing project: providing services to taxonomists for standard genome sequencing and annotation.</title>
        <authorList>
            <consortium name="The Broad Institute Genomics Platform"/>
            <consortium name="The Broad Institute Genome Sequencing Center for Infectious Disease"/>
            <person name="Wu L."/>
            <person name="Ma J."/>
        </authorList>
    </citation>
    <scope>NUCLEOTIDE SEQUENCE [LARGE SCALE GENOMIC DNA]</scope>
    <source>
        <strain evidence="2 3">JCM 17504</strain>
    </source>
</reference>
<feature type="region of interest" description="Disordered" evidence="1">
    <location>
        <begin position="14"/>
        <end position="46"/>
    </location>
</feature>
<evidence type="ECO:0000313" key="2">
    <source>
        <dbReference type="EMBL" id="GAA5046342.1"/>
    </source>
</evidence>